<evidence type="ECO:0000313" key="2">
    <source>
        <dbReference type="Proteomes" id="UP001268651"/>
    </source>
</evidence>
<proteinExistence type="predicted"/>
<reference evidence="1 2" key="1">
    <citation type="submission" date="2023-10" db="EMBL/GenBank/DDBJ databases">
        <title>Marimonas sp. nov. isolated from tidal mud flat.</title>
        <authorList>
            <person name="Jaincy N.J."/>
            <person name="Srinivasan S."/>
            <person name="Lee S.-S."/>
        </authorList>
    </citation>
    <scope>NUCLEOTIDE SEQUENCE [LARGE SCALE GENOMIC DNA]</scope>
    <source>
        <strain evidence="1 2">MJ-SS3</strain>
    </source>
</reference>
<keyword evidence="2" id="KW-1185">Reference proteome</keyword>
<evidence type="ECO:0000313" key="1">
    <source>
        <dbReference type="EMBL" id="MDU8885350.1"/>
    </source>
</evidence>
<name>A0ABU3U4K8_9FLAO</name>
<comment type="caution">
    <text evidence="1">The sequence shown here is derived from an EMBL/GenBank/DDBJ whole genome shotgun (WGS) entry which is preliminary data.</text>
</comment>
<dbReference type="Proteomes" id="UP001268651">
    <property type="component" value="Unassembled WGS sequence"/>
</dbReference>
<sequence>MPNIVCQSESFSTVDITVPPSCTIMSNPSNGANKINIGSNISWNYVTGARGYFITIGTTSFLRDIVNYLDVRNALQFNPSVDFPPLTEIFIRLIPYNENGNLTSCLEESFTTGVVASLPNGSS</sequence>
<accession>A0ABU3U4K8</accession>
<dbReference type="EMBL" id="JAWHTF010000001">
    <property type="protein sequence ID" value="MDU8885350.1"/>
    <property type="molecule type" value="Genomic_DNA"/>
</dbReference>
<dbReference type="RefSeq" id="WP_316661213.1">
    <property type="nucleotide sequence ID" value="NZ_JAWHTF010000001.1"/>
</dbReference>
<protein>
    <submittedName>
        <fullName evidence="1">Uncharacterized protein</fullName>
    </submittedName>
</protein>
<organism evidence="1 2">
    <name type="scientific">Gilvirhabdus luticola</name>
    <dbReference type="NCBI Taxonomy" id="3079858"/>
    <lineage>
        <taxon>Bacteria</taxon>
        <taxon>Pseudomonadati</taxon>
        <taxon>Bacteroidota</taxon>
        <taxon>Flavobacteriia</taxon>
        <taxon>Flavobacteriales</taxon>
        <taxon>Flavobacteriaceae</taxon>
        <taxon>Gilvirhabdus</taxon>
    </lineage>
</organism>
<gene>
    <name evidence="1" type="ORF">RXV94_04195</name>
</gene>